<gene>
    <name evidence="3" type="primary">hns</name>
    <name evidence="3" type="ORF">EHSB41UT_04061</name>
</gene>
<proteinExistence type="predicted"/>
<reference evidence="3 4" key="1">
    <citation type="submission" date="2017-03" db="EMBL/GenBank/DDBJ databases">
        <authorList>
            <person name="Afonso C.L."/>
            <person name="Miller P.J."/>
            <person name="Scott M.A."/>
            <person name="Spackman E."/>
            <person name="Goraichik I."/>
            <person name="Dimitrov K.M."/>
            <person name="Suarez D.L."/>
            <person name="Swayne D.E."/>
        </authorList>
    </citation>
    <scope>NUCLEOTIDE SEQUENCE [LARGE SCALE GENOMIC DNA]</scope>
    <source>
        <strain evidence="3">SB41UT1</strain>
    </source>
</reference>
<dbReference type="GO" id="GO:0046983">
    <property type="term" value="F:protein dimerization activity"/>
    <property type="evidence" value="ECO:0007669"/>
    <property type="project" value="InterPro"/>
</dbReference>
<evidence type="ECO:0000259" key="2">
    <source>
        <dbReference type="Pfam" id="PF22470"/>
    </source>
</evidence>
<dbReference type="GO" id="GO:0003677">
    <property type="term" value="F:DNA binding"/>
    <property type="evidence" value="ECO:0007669"/>
    <property type="project" value="UniProtKB-KW"/>
</dbReference>
<keyword evidence="3" id="KW-0238">DNA-binding</keyword>
<dbReference type="InterPro" id="IPR054180">
    <property type="entry name" value="H-NS-like_N"/>
</dbReference>
<sequence>MNMFEEIMHRLSSKTRMRGLFKDVHLEDMERIVERMQALIDEKRAEQQAAEEKNKEKAESIEQIRKMLEEKGLSLSDLGGSEDALPKKRRNVSKHNFEYVTKAGDTVTWYGSTTGRLPKEFQLYLEETGKKRQDCIVGGSEEE</sequence>
<dbReference type="InterPro" id="IPR027454">
    <property type="entry name" value="Histone_HNS_N"/>
</dbReference>
<dbReference type="SUPFAM" id="SSF81273">
    <property type="entry name" value="H-NS histone-like proteins"/>
    <property type="match status" value="1"/>
</dbReference>
<dbReference type="EMBL" id="FWPT01000011">
    <property type="protein sequence ID" value="SMA50267.1"/>
    <property type="molecule type" value="Genomic_DNA"/>
</dbReference>
<feature type="coiled-coil region" evidence="1">
    <location>
        <begin position="26"/>
        <end position="71"/>
    </location>
</feature>
<name>A0A1X7AS56_9GAMM</name>
<dbReference type="Proteomes" id="UP000196573">
    <property type="component" value="Unassembled WGS sequence"/>
</dbReference>
<evidence type="ECO:0000313" key="4">
    <source>
        <dbReference type="Proteomes" id="UP000196573"/>
    </source>
</evidence>
<organism evidence="3 4">
    <name type="scientific">Parendozoicomonas haliclonae</name>
    <dbReference type="NCBI Taxonomy" id="1960125"/>
    <lineage>
        <taxon>Bacteria</taxon>
        <taxon>Pseudomonadati</taxon>
        <taxon>Pseudomonadota</taxon>
        <taxon>Gammaproteobacteria</taxon>
        <taxon>Oceanospirillales</taxon>
        <taxon>Endozoicomonadaceae</taxon>
        <taxon>Parendozoicomonas</taxon>
    </lineage>
</organism>
<dbReference type="Pfam" id="PF22470">
    <property type="entry name" value="Histone_HNS_N"/>
    <property type="match status" value="1"/>
</dbReference>
<protein>
    <submittedName>
        <fullName evidence="3">DNA-binding protein H-NS</fullName>
    </submittedName>
</protein>
<evidence type="ECO:0000313" key="3">
    <source>
        <dbReference type="EMBL" id="SMA50267.1"/>
    </source>
</evidence>
<accession>A0A1X7AS56</accession>
<dbReference type="RefSeq" id="WP_087112707.1">
    <property type="nucleotide sequence ID" value="NZ_CBCSCN010000013.1"/>
</dbReference>
<dbReference type="OrthoDB" id="6196813at2"/>
<feature type="domain" description="DNA-binding protein H-NS-like N-terminal" evidence="2">
    <location>
        <begin position="4"/>
        <end position="81"/>
    </location>
</feature>
<keyword evidence="4" id="KW-1185">Reference proteome</keyword>
<keyword evidence="1" id="KW-0175">Coiled coil</keyword>
<evidence type="ECO:0000256" key="1">
    <source>
        <dbReference type="SAM" id="Coils"/>
    </source>
</evidence>
<dbReference type="AlphaFoldDB" id="A0A1X7AS56"/>
<dbReference type="Gene3D" id="1.10.287.1050">
    <property type="entry name" value="H-NS histone-like proteins"/>
    <property type="match status" value="1"/>
</dbReference>